<dbReference type="OrthoDB" id="3056374at2759"/>
<gene>
    <name evidence="2" type="ORF">H0H81_001194</name>
</gene>
<dbReference type="AlphaFoldDB" id="A0A9P7GG62"/>
<dbReference type="Gene3D" id="1.20.5.170">
    <property type="match status" value="1"/>
</dbReference>
<accession>A0A9P7GG62</accession>
<organism evidence="2 3">
    <name type="scientific">Sphagnurus paluster</name>
    <dbReference type="NCBI Taxonomy" id="117069"/>
    <lineage>
        <taxon>Eukaryota</taxon>
        <taxon>Fungi</taxon>
        <taxon>Dikarya</taxon>
        <taxon>Basidiomycota</taxon>
        <taxon>Agaricomycotina</taxon>
        <taxon>Agaricomycetes</taxon>
        <taxon>Agaricomycetidae</taxon>
        <taxon>Agaricales</taxon>
        <taxon>Tricholomatineae</taxon>
        <taxon>Lyophyllaceae</taxon>
        <taxon>Sphagnurus</taxon>
    </lineage>
</organism>
<dbReference type="Proteomes" id="UP000717328">
    <property type="component" value="Unassembled WGS sequence"/>
</dbReference>
<keyword evidence="3" id="KW-1185">Reference proteome</keyword>
<evidence type="ECO:0000313" key="2">
    <source>
        <dbReference type="EMBL" id="KAG5649989.1"/>
    </source>
</evidence>
<dbReference type="SUPFAM" id="SSF57997">
    <property type="entry name" value="Tropomyosin"/>
    <property type="match status" value="1"/>
</dbReference>
<reference evidence="2" key="1">
    <citation type="submission" date="2021-02" db="EMBL/GenBank/DDBJ databases">
        <authorList>
            <person name="Nieuwenhuis M."/>
            <person name="Van De Peppel L.J.J."/>
        </authorList>
    </citation>
    <scope>NUCLEOTIDE SEQUENCE</scope>
    <source>
        <strain evidence="2">D49</strain>
    </source>
</reference>
<protein>
    <submittedName>
        <fullName evidence="2">Uncharacterized protein</fullName>
    </submittedName>
</protein>
<comment type="caution">
    <text evidence="2">The sequence shown here is derived from an EMBL/GenBank/DDBJ whole genome shotgun (WGS) entry which is preliminary data.</text>
</comment>
<dbReference type="EMBL" id="JABCKI010000600">
    <property type="protein sequence ID" value="KAG5649989.1"/>
    <property type="molecule type" value="Genomic_DNA"/>
</dbReference>
<keyword evidence="1" id="KW-0175">Coiled coil</keyword>
<proteinExistence type="predicted"/>
<evidence type="ECO:0000313" key="3">
    <source>
        <dbReference type="Proteomes" id="UP000717328"/>
    </source>
</evidence>
<feature type="coiled-coil region" evidence="1">
    <location>
        <begin position="66"/>
        <end position="163"/>
    </location>
</feature>
<reference evidence="2" key="2">
    <citation type="submission" date="2021-10" db="EMBL/GenBank/DDBJ databases">
        <title>Phylogenomics reveals ancestral predisposition of the termite-cultivated fungus Termitomyces towards a domesticated lifestyle.</title>
        <authorList>
            <person name="Auxier B."/>
            <person name="Grum-Grzhimaylo A."/>
            <person name="Cardenas M.E."/>
            <person name="Lodge J.D."/>
            <person name="Laessoe T."/>
            <person name="Pedersen O."/>
            <person name="Smith M.E."/>
            <person name="Kuyper T.W."/>
            <person name="Franco-Molano E.A."/>
            <person name="Baroni T.J."/>
            <person name="Aanen D.K."/>
        </authorList>
    </citation>
    <scope>NUCLEOTIDE SEQUENCE</scope>
    <source>
        <strain evidence="2">D49</strain>
    </source>
</reference>
<sequence length="276" mass="29068">MVAWTKPLPIPESLAAKLEATHISQAGPSKSKKMKAKTAGNVGMPVQPASAANSMEDLLPTVTSKLSQMESQATAAISRADAAESRANAADSRADAAISRADAAISTVADMRKELAALKAEVGTANSRAIAAEATAALAQARVTELQIQLTTADEQIKNLIKVTKQHGVTLRALHRRSLLDQARYKISIGHPSTSRYALWDAVSAIQDHPLRGTALDMVLKPSSHGNTAAQQLDEAEIGNAVLSSDLTDGGRRDLTKIYKYVFGVEPKLSVAAVAA</sequence>
<evidence type="ECO:0000256" key="1">
    <source>
        <dbReference type="SAM" id="Coils"/>
    </source>
</evidence>
<name>A0A9P7GG62_9AGAR</name>